<sequence length="294" mass="32616">MSSYFGNFQPVQKYSQTILSQLNTFNIMTPSDPKPLSPTQIPISIDSQLTPTKAYYLLHHKHTTSVLSLTPHLPTLYTPTEGLSLIAASNLATSSGEPFPPVLYTLKKENLFGTHFTAKDDKGIEVAEWKSPILSLHMGTTQITFLHPDQHSDESTLTPIPSGMQIEATPTVEHHEVNGEMVQVRPVGVGRRAEDFVKDGMRYIWEVERHKHEHKNLHKVIHAESPTPSKILIASFAQPSPHSKDGLLVLDSRELDPLTGILTLCAMLESRIAEGDGDEQSVGERMSNVPVLMM</sequence>
<evidence type="ECO:0000313" key="1">
    <source>
        <dbReference type="EMBL" id="KUJ17678.1"/>
    </source>
</evidence>
<dbReference type="KEGG" id="psco:LY89DRAFT_58922"/>
<name>A0A194XBX9_MOLSC</name>
<organism evidence="1 2">
    <name type="scientific">Mollisia scopiformis</name>
    <name type="common">Conifer needle endophyte fungus</name>
    <name type="synonym">Phialocephala scopiformis</name>
    <dbReference type="NCBI Taxonomy" id="149040"/>
    <lineage>
        <taxon>Eukaryota</taxon>
        <taxon>Fungi</taxon>
        <taxon>Dikarya</taxon>
        <taxon>Ascomycota</taxon>
        <taxon>Pezizomycotina</taxon>
        <taxon>Leotiomycetes</taxon>
        <taxon>Helotiales</taxon>
        <taxon>Mollisiaceae</taxon>
        <taxon>Mollisia</taxon>
    </lineage>
</organism>
<evidence type="ECO:0000313" key="2">
    <source>
        <dbReference type="Proteomes" id="UP000070700"/>
    </source>
</evidence>
<proteinExistence type="predicted"/>
<dbReference type="GeneID" id="28819245"/>
<keyword evidence="2" id="KW-1185">Reference proteome</keyword>
<dbReference type="AlphaFoldDB" id="A0A194XBX9"/>
<dbReference type="EMBL" id="KQ947414">
    <property type="protein sequence ID" value="KUJ17678.1"/>
    <property type="molecule type" value="Genomic_DNA"/>
</dbReference>
<dbReference type="Proteomes" id="UP000070700">
    <property type="component" value="Unassembled WGS sequence"/>
</dbReference>
<accession>A0A194XBX9</accession>
<gene>
    <name evidence="1" type="ORF">LY89DRAFT_58922</name>
</gene>
<dbReference type="InParanoid" id="A0A194XBX9"/>
<protein>
    <submittedName>
        <fullName evidence="1">Uncharacterized protein</fullName>
    </submittedName>
</protein>
<dbReference type="RefSeq" id="XP_018072033.1">
    <property type="nucleotide sequence ID" value="XM_018209519.1"/>
</dbReference>
<dbReference type="OrthoDB" id="21214at2759"/>
<reference evidence="1 2" key="1">
    <citation type="submission" date="2015-10" db="EMBL/GenBank/DDBJ databases">
        <title>Full genome of DAOMC 229536 Phialocephala scopiformis, a fungal endophyte of spruce producing the potent anti-insectan compound rugulosin.</title>
        <authorList>
            <consortium name="DOE Joint Genome Institute"/>
            <person name="Walker A.K."/>
            <person name="Frasz S.L."/>
            <person name="Seifert K.A."/>
            <person name="Miller J.D."/>
            <person name="Mondo S.J."/>
            <person name="Labutti K."/>
            <person name="Lipzen A."/>
            <person name="Dockter R."/>
            <person name="Kennedy M."/>
            <person name="Grigoriev I.V."/>
            <person name="Spatafora J.W."/>
        </authorList>
    </citation>
    <scope>NUCLEOTIDE SEQUENCE [LARGE SCALE GENOMIC DNA]</scope>
    <source>
        <strain evidence="1 2">CBS 120377</strain>
    </source>
</reference>